<dbReference type="Proteomes" id="UP000649604">
    <property type="component" value="Unassembled WGS sequence"/>
</dbReference>
<accession>A0A9D5JUJ1</accession>
<name>A0A9D5JUJ1_9BACT</name>
<proteinExistence type="predicted"/>
<organism evidence="1 2">
    <name type="scientific">candidate division KSB3 bacterium</name>
    <dbReference type="NCBI Taxonomy" id="2044937"/>
    <lineage>
        <taxon>Bacteria</taxon>
        <taxon>candidate division KSB3</taxon>
    </lineage>
</organism>
<evidence type="ECO:0000313" key="1">
    <source>
        <dbReference type="EMBL" id="MBD3323936.1"/>
    </source>
</evidence>
<gene>
    <name evidence="1" type="ORF">GF339_05090</name>
</gene>
<dbReference type="AlphaFoldDB" id="A0A9D5JUJ1"/>
<dbReference type="EMBL" id="WJJP01000162">
    <property type="protein sequence ID" value="MBD3323936.1"/>
    <property type="molecule type" value="Genomic_DNA"/>
</dbReference>
<evidence type="ECO:0000313" key="2">
    <source>
        <dbReference type="Proteomes" id="UP000649604"/>
    </source>
</evidence>
<comment type="caution">
    <text evidence="1">The sequence shown here is derived from an EMBL/GenBank/DDBJ whole genome shotgun (WGS) entry which is preliminary data.</text>
</comment>
<reference evidence="1" key="1">
    <citation type="submission" date="2019-11" db="EMBL/GenBank/DDBJ databases">
        <title>Microbial mats filling the niche in hypersaline microbial mats.</title>
        <authorList>
            <person name="Wong H.L."/>
            <person name="Macleod F.I."/>
            <person name="White R.A. III"/>
            <person name="Burns B.P."/>
        </authorList>
    </citation>
    <scope>NUCLEOTIDE SEQUENCE</scope>
    <source>
        <strain evidence="1">Rbin_158</strain>
    </source>
</reference>
<sequence length="123" mass="14272">MLQEYTQVRQIEGEGKRRWFSDEYFDLIVWYDSDETQITGFQLCYDIGHAPRAFTWQQDTGSTHHRIDDGENRPGKFKATPVLVPDGRFAAETIAHRFQQASRQISPALAQFIYAKILQYSPA</sequence>
<protein>
    <submittedName>
        <fullName evidence="1">Uncharacterized protein</fullName>
    </submittedName>
</protein>